<dbReference type="PANTHER" id="PTHR47992">
    <property type="entry name" value="PROTEIN PHOSPHATASE"/>
    <property type="match status" value="1"/>
</dbReference>
<evidence type="ECO:0000256" key="1">
    <source>
        <dbReference type="ARBA" id="ARBA00004370"/>
    </source>
</evidence>
<comment type="subcellular location">
    <subcellularLocation>
        <location evidence="1">Membrane</location>
    </subcellularLocation>
</comment>
<dbReference type="PROSITE" id="PS51746">
    <property type="entry name" value="PPM_2"/>
    <property type="match status" value="1"/>
</dbReference>
<evidence type="ECO:0000256" key="2">
    <source>
        <dbReference type="ARBA" id="ARBA00023136"/>
    </source>
</evidence>
<evidence type="ECO:0000313" key="5">
    <source>
        <dbReference type="Proteomes" id="UP000187209"/>
    </source>
</evidence>
<dbReference type="CDD" id="cd00143">
    <property type="entry name" value="PP2Cc"/>
    <property type="match status" value="1"/>
</dbReference>
<dbReference type="Proteomes" id="UP000187209">
    <property type="component" value="Unassembled WGS sequence"/>
</dbReference>
<dbReference type="InterPro" id="IPR015655">
    <property type="entry name" value="PP2C"/>
</dbReference>
<sequence length="443" mass="49895">MGYCCSRQLKVNASTVYFSGDAKYPRKTIITIKKRNSREKIIRKETLELVNTEPVLTVSEEFPLVPKLWASACVIPGKDPRGNFNKVCRDFCFVSSEKGKLMGGLFDGHGKEGEKVVTFCVTESDYFFTNELENYSDDYTKFLEDLVQYLELQLEDSSGIDISNSGTSCIIFLIARGEIYVANLGCNRMVLASNTPTIEYHKRRLSLNAKFQFLSEVSNARGKCLNNSLSAFQVSHDHRPNSPSETLRIVSKGGKVKRLVDEYGNFYGPYRVSPNFSNLKGLTVSRSLGDTLMKEIGITSVPTVSNHKIDPTDCFIIVASDGVWRVMGNKDAVDFVESHRSICIKGVDRPTVADVITPENSCISQLLCEEARLRWLAKVENEDTIIDDISCVVIEFFRGEAKEKSNTTLIRAISTDEKENGEEADCRCQNIRMRKVFNENFER</sequence>
<gene>
    <name evidence="4" type="ORF">SteCoe_15871</name>
</gene>
<dbReference type="SMART" id="SM00332">
    <property type="entry name" value="PP2Cc"/>
    <property type="match status" value="1"/>
</dbReference>
<dbReference type="GO" id="GO:0004722">
    <property type="term" value="F:protein serine/threonine phosphatase activity"/>
    <property type="evidence" value="ECO:0007669"/>
    <property type="project" value="InterPro"/>
</dbReference>
<keyword evidence="2" id="KW-0472">Membrane</keyword>
<dbReference type="SUPFAM" id="SSF81606">
    <property type="entry name" value="PP2C-like"/>
    <property type="match status" value="1"/>
</dbReference>
<reference evidence="4 5" key="1">
    <citation type="submission" date="2016-11" db="EMBL/GenBank/DDBJ databases">
        <title>The macronuclear genome of Stentor coeruleus: a giant cell with tiny introns.</title>
        <authorList>
            <person name="Slabodnick M."/>
            <person name="Ruby J.G."/>
            <person name="Reiff S.B."/>
            <person name="Swart E.C."/>
            <person name="Gosai S."/>
            <person name="Prabakaran S."/>
            <person name="Witkowska E."/>
            <person name="Larue G.E."/>
            <person name="Fisher S."/>
            <person name="Freeman R.M."/>
            <person name="Gunawardena J."/>
            <person name="Chu W."/>
            <person name="Stover N.A."/>
            <person name="Gregory B.D."/>
            <person name="Nowacki M."/>
            <person name="Derisi J."/>
            <person name="Roy S.W."/>
            <person name="Marshall W.F."/>
            <person name="Sood P."/>
        </authorList>
    </citation>
    <scope>NUCLEOTIDE SEQUENCE [LARGE SCALE GENOMIC DNA]</scope>
    <source>
        <strain evidence="4">WM001</strain>
    </source>
</reference>
<dbReference type="InterPro" id="IPR001932">
    <property type="entry name" value="PPM-type_phosphatase-like_dom"/>
</dbReference>
<comment type="caution">
    <text evidence="4">The sequence shown here is derived from an EMBL/GenBank/DDBJ whole genome shotgun (WGS) entry which is preliminary data.</text>
</comment>
<organism evidence="4 5">
    <name type="scientific">Stentor coeruleus</name>
    <dbReference type="NCBI Taxonomy" id="5963"/>
    <lineage>
        <taxon>Eukaryota</taxon>
        <taxon>Sar</taxon>
        <taxon>Alveolata</taxon>
        <taxon>Ciliophora</taxon>
        <taxon>Postciliodesmatophora</taxon>
        <taxon>Heterotrichea</taxon>
        <taxon>Heterotrichida</taxon>
        <taxon>Stentoridae</taxon>
        <taxon>Stentor</taxon>
    </lineage>
</organism>
<protein>
    <recommendedName>
        <fullName evidence="3">PPM-type phosphatase domain-containing protein</fullName>
    </recommendedName>
</protein>
<dbReference type="Gene3D" id="3.60.40.10">
    <property type="entry name" value="PPM-type phosphatase domain"/>
    <property type="match status" value="1"/>
</dbReference>
<dbReference type="GO" id="GO:0016020">
    <property type="term" value="C:membrane"/>
    <property type="evidence" value="ECO:0007669"/>
    <property type="project" value="UniProtKB-SubCell"/>
</dbReference>
<keyword evidence="5" id="KW-1185">Reference proteome</keyword>
<dbReference type="InterPro" id="IPR036457">
    <property type="entry name" value="PPM-type-like_dom_sf"/>
</dbReference>
<evidence type="ECO:0000313" key="4">
    <source>
        <dbReference type="EMBL" id="OMJ83220.1"/>
    </source>
</evidence>
<dbReference type="Pfam" id="PF00481">
    <property type="entry name" value="PP2C"/>
    <property type="match status" value="1"/>
</dbReference>
<proteinExistence type="predicted"/>
<accession>A0A1R2C2L8</accession>
<dbReference type="OrthoDB" id="10264738at2759"/>
<feature type="domain" description="PPM-type phosphatase" evidence="3">
    <location>
        <begin position="68"/>
        <end position="396"/>
    </location>
</feature>
<evidence type="ECO:0000259" key="3">
    <source>
        <dbReference type="PROSITE" id="PS51746"/>
    </source>
</evidence>
<dbReference type="AlphaFoldDB" id="A0A1R2C2L8"/>
<name>A0A1R2C2L8_9CILI</name>
<dbReference type="EMBL" id="MPUH01000311">
    <property type="protein sequence ID" value="OMJ83220.1"/>
    <property type="molecule type" value="Genomic_DNA"/>
</dbReference>